<reference evidence="7" key="1">
    <citation type="submission" date="2016-05" db="EMBL/GenBank/DDBJ databases">
        <title>Comparative genomics of biotechnologically important yeasts.</title>
        <authorList>
            <consortium name="DOE Joint Genome Institute"/>
            <person name="Riley R."/>
            <person name="Haridas S."/>
            <person name="Wolfe K.H."/>
            <person name="Lopes M.R."/>
            <person name="Hittinger C.T."/>
            <person name="Goker M."/>
            <person name="Salamov A."/>
            <person name="Wisecaver J."/>
            <person name="Long T.M."/>
            <person name="Aerts A.L."/>
            <person name="Barry K."/>
            <person name="Choi C."/>
            <person name="Clum A."/>
            <person name="Coughlan A.Y."/>
            <person name="Deshpande S."/>
            <person name="Douglass A.P."/>
            <person name="Hanson S.J."/>
            <person name="Klenk H.-P."/>
            <person name="Labutti K."/>
            <person name="Lapidus A."/>
            <person name="Lindquist E."/>
            <person name="Lipzen A."/>
            <person name="Meier-Kolthoff J.P."/>
            <person name="Ohm R.A."/>
            <person name="Otillar R.P."/>
            <person name="Pangilinan J."/>
            <person name="Peng Y."/>
            <person name="Rokas A."/>
            <person name="Rosa C.A."/>
            <person name="Scheuner C."/>
            <person name="Sibirny A.A."/>
            <person name="Slot J.C."/>
            <person name="Stielow J.B."/>
            <person name="Sun H."/>
            <person name="Kurtzman C.P."/>
            <person name="Blackwell M."/>
            <person name="Grigoriev I.V."/>
            <person name="Jeffries T.W."/>
        </authorList>
    </citation>
    <scope>NUCLEOTIDE SEQUENCE [LARGE SCALE GENOMIC DNA]</scope>
    <source>
        <strain evidence="7">NRRL Y-12698</strain>
    </source>
</reference>
<keyword evidence="4 5" id="KW-0472">Membrane</keyword>
<dbReference type="AlphaFoldDB" id="A0A1E3QKF9"/>
<sequence length="218" mass="24559">MRTVGNPTALVLNIVSFLIGAYGFYLLSFVELPPALKSGGQFQFLTNLSLVVSMVYFFLGAVAHITKQQGLFYAKNQVHVVALTLESIVAGVYWPLRFFAVDMIAVEGMIPPVPLDLAIHLMPITSLVLDCWLFMPSWTVSDRVVLRECAVISVGYWYWLEHSLKLATFPYPFLNVPALPRFAIYVVITLFAYANYLLQKQLCNRFIGAQLERTKKAV</sequence>
<dbReference type="Pfam" id="PF04750">
    <property type="entry name" value="Far-17a_AIG1"/>
    <property type="match status" value="1"/>
</dbReference>
<evidence type="ECO:0000256" key="2">
    <source>
        <dbReference type="ARBA" id="ARBA00022692"/>
    </source>
</evidence>
<feature type="transmembrane region" description="Helical" evidence="5">
    <location>
        <begin position="117"/>
        <end position="135"/>
    </location>
</feature>
<keyword evidence="2 5" id="KW-0812">Transmembrane</keyword>
<keyword evidence="7" id="KW-1185">Reference proteome</keyword>
<evidence type="ECO:0000313" key="6">
    <source>
        <dbReference type="EMBL" id="ODQ77487.1"/>
    </source>
</evidence>
<dbReference type="PANTHER" id="PTHR10989">
    <property type="entry name" value="ANDROGEN-INDUCED PROTEIN 1-RELATED"/>
    <property type="match status" value="1"/>
</dbReference>
<dbReference type="GO" id="GO:0012505">
    <property type="term" value="C:endomembrane system"/>
    <property type="evidence" value="ECO:0007669"/>
    <property type="project" value="UniProtKB-SubCell"/>
</dbReference>
<evidence type="ECO:0000256" key="5">
    <source>
        <dbReference type="SAM" id="Phobius"/>
    </source>
</evidence>
<feature type="transmembrane region" description="Helical" evidence="5">
    <location>
        <begin position="9"/>
        <end position="30"/>
    </location>
</feature>
<feature type="transmembrane region" description="Helical" evidence="5">
    <location>
        <begin position="144"/>
        <end position="160"/>
    </location>
</feature>
<protein>
    <recommendedName>
        <fullName evidence="8">FAR-17a/AIG1-like protein</fullName>
    </recommendedName>
</protein>
<dbReference type="RefSeq" id="XP_018982815.1">
    <property type="nucleotide sequence ID" value="XM_019129945.1"/>
</dbReference>
<feature type="transmembrane region" description="Helical" evidence="5">
    <location>
        <begin position="42"/>
        <end position="66"/>
    </location>
</feature>
<comment type="subcellular location">
    <subcellularLocation>
        <location evidence="1">Endomembrane system</location>
        <topology evidence="1">Multi-pass membrane protein</topology>
    </subcellularLocation>
</comment>
<dbReference type="PANTHER" id="PTHR10989:SF16">
    <property type="entry name" value="AT02829P-RELATED"/>
    <property type="match status" value="1"/>
</dbReference>
<accession>A0A1E3QKF9</accession>
<gene>
    <name evidence="6" type="ORF">BABINDRAFT_163497</name>
</gene>
<evidence type="ECO:0000256" key="1">
    <source>
        <dbReference type="ARBA" id="ARBA00004127"/>
    </source>
</evidence>
<dbReference type="GeneID" id="30147798"/>
<dbReference type="Proteomes" id="UP000094336">
    <property type="component" value="Unassembled WGS sequence"/>
</dbReference>
<dbReference type="InterPro" id="IPR006838">
    <property type="entry name" value="ADTRP_AIG1"/>
</dbReference>
<name>A0A1E3QKF9_9ASCO</name>
<dbReference type="EMBL" id="KV454440">
    <property type="protein sequence ID" value="ODQ77487.1"/>
    <property type="molecule type" value="Genomic_DNA"/>
</dbReference>
<evidence type="ECO:0000256" key="3">
    <source>
        <dbReference type="ARBA" id="ARBA00022989"/>
    </source>
</evidence>
<feature type="transmembrane region" description="Helical" evidence="5">
    <location>
        <begin position="180"/>
        <end position="198"/>
    </location>
</feature>
<evidence type="ECO:0008006" key="8">
    <source>
        <dbReference type="Google" id="ProtNLM"/>
    </source>
</evidence>
<evidence type="ECO:0000256" key="4">
    <source>
        <dbReference type="ARBA" id="ARBA00023136"/>
    </source>
</evidence>
<dbReference type="OrthoDB" id="1898221at2759"/>
<proteinExistence type="predicted"/>
<organism evidence="6 7">
    <name type="scientific">Babjeviella inositovora NRRL Y-12698</name>
    <dbReference type="NCBI Taxonomy" id="984486"/>
    <lineage>
        <taxon>Eukaryota</taxon>
        <taxon>Fungi</taxon>
        <taxon>Dikarya</taxon>
        <taxon>Ascomycota</taxon>
        <taxon>Saccharomycotina</taxon>
        <taxon>Pichiomycetes</taxon>
        <taxon>Serinales incertae sedis</taxon>
        <taxon>Babjeviella</taxon>
    </lineage>
</organism>
<evidence type="ECO:0000313" key="7">
    <source>
        <dbReference type="Proteomes" id="UP000094336"/>
    </source>
</evidence>
<dbReference type="GO" id="GO:0016020">
    <property type="term" value="C:membrane"/>
    <property type="evidence" value="ECO:0007669"/>
    <property type="project" value="InterPro"/>
</dbReference>
<keyword evidence="3 5" id="KW-1133">Transmembrane helix</keyword>
<feature type="transmembrane region" description="Helical" evidence="5">
    <location>
        <begin position="78"/>
        <end position="97"/>
    </location>
</feature>